<organism evidence="1 2">
    <name type="scientific">Photobacterium ganghwense</name>
    <dbReference type="NCBI Taxonomy" id="320778"/>
    <lineage>
        <taxon>Bacteria</taxon>
        <taxon>Pseudomonadati</taxon>
        <taxon>Pseudomonadota</taxon>
        <taxon>Gammaproteobacteria</taxon>
        <taxon>Vibrionales</taxon>
        <taxon>Vibrionaceae</taxon>
        <taxon>Photobacterium</taxon>
    </lineage>
</organism>
<dbReference type="Proteomes" id="UP000035909">
    <property type="component" value="Unassembled WGS sequence"/>
</dbReference>
<comment type="caution">
    <text evidence="1">The sequence shown here is derived from an EMBL/GenBank/DDBJ whole genome shotgun (WGS) entry which is preliminary data.</text>
</comment>
<evidence type="ECO:0000313" key="2">
    <source>
        <dbReference type="Proteomes" id="UP000035909"/>
    </source>
</evidence>
<gene>
    <name evidence="1" type="ORF">ABT57_15055</name>
</gene>
<dbReference type="AlphaFoldDB" id="A0A0J1H8X1"/>
<protein>
    <submittedName>
        <fullName evidence="1">Uncharacterized protein</fullName>
    </submittedName>
</protein>
<accession>A0A0J1H8X1</accession>
<evidence type="ECO:0000313" key="1">
    <source>
        <dbReference type="EMBL" id="KLV08134.1"/>
    </source>
</evidence>
<sequence>MVRLRYTARLAQSTWSLVKISQHRILIISSEKGFDTFWGKGEFTVIGADTPLADRRHPLPSAALLRTVRATFTAYGSSLHKGVLSYPPAIKADFAIHTQSFNTCNQQLSNYRITIERSKKMH</sequence>
<reference evidence="1 2" key="1">
    <citation type="submission" date="2015-05" db="EMBL/GenBank/DDBJ databases">
        <title>Photobacterium galathea sp. nov.</title>
        <authorList>
            <person name="Machado H."/>
            <person name="Gram L."/>
        </authorList>
    </citation>
    <scope>NUCLEOTIDE SEQUENCE [LARGE SCALE GENOMIC DNA]</scope>
    <source>
        <strain evidence="1 2">DSM 22954</strain>
    </source>
</reference>
<keyword evidence="2" id="KW-1185">Reference proteome</keyword>
<dbReference type="EMBL" id="LDOU01000015">
    <property type="protein sequence ID" value="KLV08134.1"/>
    <property type="molecule type" value="Genomic_DNA"/>
</dbReference>
<dbReference type="OrthoDB" id="5879062at2"/>
<name>A0A0J1H8X1_9GAMM</name>
<dbReference type="PATRIC" id="fig|320778.3.peg.3271"/>
<proteinExistence type="predicted"/>